<evidence type="ECO:0000256" key="1">
    <source>
        <dbReference type="SAM" id="MobiDB-lite"/>
    </source>
</evidence>
<accession>A0A5J9SCK6</accession>
<protein>
    <submittedName>
        <fullName evidence="2">Uncharacterized protein</fullName>
    </submittedName>
</protein>
<sequence length="252" mass="27681">MQQLHGVTLPADLRRFLPQIELEFRWQLVGNWSNFALEHIMAVAAAHGSRGGAWRRRRGRGGAREPRRGAAAGSWERAVAVEPRGGGGEEGCRWAGRKKGGCSAGKNRRREASAFRETSRFPSKSDRKMLKLRLPERRLPTRRQKPSQLFVPQGMAAPAWVRQAPRRSGSAWRGPLLFPLLGRARAAGRAMRAFVRVLRQTPPAAAVRRSARAARWLGRRPDAVGVEPNHGVMDVASDGDCIGGVLGIAIGI</sequence>
<organism evidence="2 3">
    <name type="scientific">Eragrostis curvula</name>
    <name type="common">weeping love grass</name>
    <dbReference type="NCBI Taxonomy" id="38414"/>
    <lineage>
        <taxon>Eukaryota</taxon>
        <taxon>Viridiplantae</taxon>
        <taxon>Streptophyta</taxon>
        <taxon>Embryophyta</taxon>
        <taxon>Tracheophyta</taxon>
        <taxon>Spermatophyta</taxon>
        <taxon>Magnoliopsida</taxon>
        <taxon>Liliopsida</taxon>
        <taxon>Poales</taxon>
        <taxon>Poaceae</taxon>
        <taxon>PACMAD clade</taxon>
        <taxon>Chloridoideae</taxon>
        <taxon>Eragrostideae</taxon>
        <taxon>Eragrostidinae</taxon>
        <taxon>Eragrostis</taxon>
    </lineage>
</organism>
<feature type="non-terminal residue" evidence="2">
    <location>
        <position position="1"/>
    </location>
</feature>
<dbReference type="EMBL" id="RWGY01001126">
    <property type="protein sequence ID" value="TVT96799.1"/>
    <property type="molecule type" value="Genomic_DNA"/>
</dbReference>
<keyword evidence="3" id="KW-1185">Reference proteome</keyword>
<feature type="compositionally biased region" description="Basic and acidic residues" evidence="1">
    <location>
        <begin position="110"/>
        <end position="127"/>
    </location>
</feature>
<comment type="caution">
    <text evidence="2">The sequence shown here is derived from an EMBL/GenBank/DDBJ whole genome shotgun (WGS) entry which is preliminary data.</text>
</comment>
<evidence type="ECO:0000313" key="2">
    <source>
        <dbReference type="EMBL" id="TVT96799.1"/>
    </source>
</evidence>
<dbReference type="Proteomes" id="UP000324897">
    <property type="component" value="Unassembled WGS sequence"/>
</dbReference>
<dbReference type="AlphaFoldDB" id="A0A5J9SCK6"/>
<feature type="region of interest" description="Disordered" evidence="1">
    <location>
        <begin position="52"/>
        <end position="127"/>
    </location>
</feature>
<reference evidence="2 3" key="1">
    <citation type="journal article" date="2019" name="Sci. Rep.">
        <title>A high-quality genome of Eragrostis curvula grass provides insights into Poaceae evolution and supports new strategies to enhance forage quality.</title>
        <authorList>
            <person name="Carballo J."/>
            <person name="Santos B.A.C.M."/>
            <person name="Zappacosta D."/>
            <person name="Garbus I."/>
            <person name="Selva J.P."/>
            <person name="Gallo C.A."/>
            <person name="Diaz A."/>
            <person name="Albertini E."/>
            <person name="Caccamo M."/>
            <person name="Echenique V."/>
        </authorList>
    </citation>
    <scope>NUCLEOTIDE SEQUENCE [LARGE SCALE GENOMIC DNA]</scope>
    <source>
        <strain evidence="3">cv. Victoria</strain>
        <tissue evidence="2">Leaf</tissue>
    </source>
</reference>
<evidence type="ECO:0000313" key="3">
    <source>
        <dbReference type="Proteomes" id="UP000324897"/>
    </source>
</evidence>
<name>A0A5J9SCK6_9POAL</name>
<gene>
    <name evidence="2" type="ORF">EJB05_57985</name>
</gene>
<proteinExistence type="predicted"/>
<dbReference type="Gramene" id="TVT96799">
    <property type="protein sequence ID" value="TVT96799"/>
    <property type="gene ID" value="EJB05_57985"/>
</dbReference>